<protein>
    <submittedName>
        <fullName evidence="2">Uncharacterized protein</fullName>
    </submittedName>
</protein>
<organism evidence="2 3">
    <name type="scientific">Vagococcus fluvialis bH819</name>
    <dbReference type="NCBI Taxonomy" id="1255619"/>
    <lineage>
        <taxon>Bacteria</taxon>
        <taxon>Bacillati</taxon>
        <taxon>Bacillota</taxon>
        <taxon>Bacilli</taxon>
        <taxon>Lactobacillales</taxon>
        <taxon>Enterococcaceae</taxon>
        <taxon>Vagococcus</taxon>
    </lineage>
</organism>
<evidence type="ECO:0000313" key="3">
    <source>
        <dbReference type="Proteomes" id="UP000195918"/>
    </source>
</evidence>
<dbReference type="Proteomes" id="UP000195918">
    <property type="component" value="Unassembled WGS sequence"/>
</dbReference>
<feature type="transmembrane region" description="Helical" evidence="1">
    <location>
        <begin position="6"/>
        <end position="31"/>
    </location>
</feature>
<keyword evidence="1" id="KW-0472">Membrane</keyword>
<keyword evidence="1" id="KW-1133">Transmembrane helix</keyword>
<gene>
    <name evidence="2" type="ORF">FM121_02875</name>
</gene>
<reference evidence="3" key="1">
    <citation type="submission" date="2017-02" db="EMBL/GenBank/DDBJ databases">
        <authorList>
            <person name="Dridi B."/>
        </authorList>
    </citation>
    <scope>NUCLEOTIDE SEQUENCE [LARGE SCALE GENOMIC DNA]</scope>
    <source>
        <strain evidence="3">bH819</strain>
    </source>
</reference>
<feature type="transmembrane region" description="Helical" evidence="1">
    <location>
        <begin position="90"/>
        <end position="108"/>
    </location>
</feature>
<keyword evidence="3" id="KW-1185">Reference proteome</keyword>
<evidence type="ECO:0000256" key="1">
    <source>
        <dbReference type="SAM" id="Phobius"/>
    </source>
</evidence>
<dbReference type="RefSeq" id="WP_086950653.1">
    <property type="nucleotide sequence ID" value="NZ_FWFD01000007.1"/>
</dbReference>
<dbReference type="AlphaFoldDB" id="A0A1X6WL99"/>
<sequence length="115" mass="13097">MIWNVLLMFSLILIGVFSVYSVGRLFLTLILMDRYDELQKKAVYESFAITFLIILVVHLIQLTINVFEIDLPLIVGPGTVPGVIIGSPPLHINSFFFDSFVLAIVYFVKKKRYGI</sequence>
<keyword evidence="1" id="KW-0812">Transmembrane</keyword>
<feature type="transmembrane region" description="Helical" evidence="1">
    <location>
        <begin position="43"/>
        <end position="64"/>
    </location>
</feature>
<dbReference type="EMBL" id="FWFD01000007">
    <property type="protein sequence ID" value="SLM85012.1"/>
    <property type="molecule type" value="Genomic_DNA"/>
</dbReference>
<evidence type="ECO:0000313" key="2">
    <source>
        <dbReference type="EMBL" id="SLM85012.1"/>
    </source>
</evidence>
<name>A0A1X6WL99_9ENTE</name>
<dbReference type="OrthoDB" id="2187741at2"/>
<accession>A0A1X6WL99</accession>
<proteinExistence type="predicted"/>